<evidence type="ECO:0000313" key="2">
    <source>
        <dbReference type="Proteomes" id="UP000235162"/>
    </source>
</evidence>
<gene>
    <name evidence="1" type="ORF">C0029_11600</name>
</gene>
<protein>
    <recommendedName>
        <fullName evidence="3">Thioesterase</fullName>
    </recommendedName>
</protein>
<name>A0AAP8SM79_9GAMM</name>
<sequence length="84" mass="8925">MVHSQLKGIDVVSIDNSEITLRLPYDPSMVGNPDTGALHGGVITMLLDQTLGLSGIAHDQVGTHITPTLDLRIDHIGLPKGDMT</sequence>
<dbReference type="Proteomes" id="UP000235162">
    <property type="component" value="Unassembled WGS sequence"/>
</dbReference>
<organism evidence="1 2">
    <name type="scientific">Halioglobus japonicus</name>
    <dbReference type="NCBI Taxonomy" id="930805"/>
    <lineage>
        <taxon>Bacteria</taxon>
        <taxon>Pseudomonadati</taxon>
        <taxon>Pseudomonadota</taxon>
        <taxon>Gammaproteobacteria</taxon>
        <taxon>Cellvibrionales</taxon>
        <taxon>Halieaceae</taxon>
        <taxon>Halioglobus</taxon>
    </lineage>
</organism>
<accession>A0AAP8SM79</accession>
<dbReference type="Gene3D" id="3.10.129.10">
    <property type="entry name" value="Hotdog Thioesterase"/>
    <property type="match status" value="1"/>
</dbReference>
<keyword evidence="2" id="KW-1185">Reference proteome</keyword>
<dbReference type="EMBL" id="PKUR01000003">
    <property type="protein sequence ID" value="PLW85277.1"/>
    <property type="molecule type" value="Genomic_DNA"/>
</dbReference>
<comment type="caution">
    <text evidence="1">The sequence shown here is derived from an EMBL/GenBank/DDBJ whole genome shotgun (WGS) entry which is preliminary data.</text>
</comment>
<dbReference type="RefSeq" id="WP_146004216.1">
    <property type="nucleotide sequence ID" value="NZ_BMYL01000007.1"/>
</dbReference>
<dbReference type="CDD" id="cd03443">
    <property type="entry name" value="PaaI_thioesterase"/>
    <property type="match status" value="1"/>
</dbReference>
<dbReference type="SUPFAM" id="SSF54637">
    <property type="entry name" value="Thioesterase/thiol ester dehydrase-isomerase"/>
    <property type="match status" value="1"/>
</dbReference>
<reference evidence="1 2" key="1">
    <citation type="submission" date="2018-01" db="EMBL/GenBank/DDBJ databases">
        <title>The draft genome sequence of Halioglobus japonicus S1-36.</title>
        <authorList>
            <person name="Du Z.-J."/>
            <person name="Shi M.-J."/>
        </authorList>
    </citation>
    <scope>NUCLEOTIDE SEQUENCE [LARGE SCALE GENOMIC DNA]</scope>
    <source>
        <strain evidence="1 2">S1-36</strain>
    </source>
</reference>
<evidence type="ECO:0008006" key="3">
    <source>
        <dbReference type="Google" id="ProtNLM"/>
    </source>
</evidence>
<dbReference type="InterPro" id="IPR029069">
    <property type="entry name" value="HotDog_dom_sf"/>
</dbReference>
<evidence type="ECO:0000313" key="1">
    <source>
        <dbReference type="EMBL" id="PLW85277.1"/>
    </source>
</evidence>
<dbReference type="AlphaFoldDB" id="A0AAP8SM79"/>
<proteinExistence type="predicted"/>